<protein>
    <submittedName>
        <fullName evidence="1">Transcriptional regulator of viral defense system</fullName>
    </submittedName>
</protein>
<reference evidence="1 2" key="1">
    <citation type="submission" date="2024-06" db="EMBL/GenBank/DDBJ databases">
        <title>Genomic Encyclopedia of Type Strains, Phase V (KMG-V): Genome sequencing to study the core and pangenomes of soil and plant-associated prokaryotes.</title>
        <authorList>
            <person name="Whitman W."/>
        </authorList>
    </citation>
    <scope>NUCLEOTIDE SEQUENCE [LARGE SCALE GENOMIC DNA]</scope>
    <source>
        <strain evidence="1 2">USDA 160</strain>
    </source>
</reference>
<evidence type="ECO:0000313" key="1">
    <source>
        <dbReference type="EMBL" id="MET4719936.1"/>
    </source>
</evidence>
<organism evidence="1 2">
    <name type="scientific">Bradyrhizobium japonicum</name>
    <dbReference type="NCBI Taxonomy" id="375"/>
    <lineage>
        <taxon>Bacteria</taxon>
        <taxon>Pseudomonadati</taxon>
        <taxon>Pseudomonadota</taxon>
        <taxon>Alphaproteobacteria</taxon>
        <taxon>Hyphomicrobiales</taxon>
        <taxon>Nitrobacteraceae</taxon>
        <taxon>Bradyrhizobium</taxon>
    </lineage>
</organism>
<comment type="caution">
    <text evidence="1">The sequence shown here is derived from an EMBL/GenBank/DDBJ whole genome shotgun (WGS) entry which is preliminary data.</text>
</comment>
<dbReference type="EMBL" id="JBEPTQ010000002">
    <property type="protein sequence ID" value="MET4719936.1"/>
    <property type="molecule type" value="Genomic_DNA"/>
</dbReference>
<accession>A0ABV2RSL4</accession>
<sequence length="130" mass="14280">MIPTKTKPQLIAELMAESRAWTSSQLTDAGVERKALARAVEAGIVVQFACGIYCPPMIPDGMGYAAISLVNPGGGVCMQSAAVIHGLSDENPQVIWCATDRNKTRGTLTSPNREPMRLMFWSRRSDDRWR</sequence>
<evidence type="ECO:0000313" key="2">
    <source>
        <dbReference type="Proteomes" id="UP001549291"/>
    </source>
</evidence>
<name>A0ABV2RSL4_BRAJP</name>
<gene>
    <name evidence="1" type="ORF">ABIF63_004042</name>
</gene>
<dbReference type="Proteomes" id="UP001549291">
    <property type="component" value="Unassembled WGS sequence"/>
</dbReference>
<dbReference type="RefSeq" id="WP_248888723.1">
    <property type="nucleotide sequence ID" value="NZ_CP066351.1"/>
</dbReference>
<proteinExistence type="predicted"/>
<keyword evidence="2" id="KW-1185">Reference proteome</keyword>